<keyword evidence="5" id="KW-0560">Oxidoreductase</keyword>
<accession>A0A5B8U8L7</accession>
<dbReference type="InterPro" id="IPR006094">
    <property type="entry name" value="Oxid_FAD_bind_N"/>
</dbReference>
<sequence length="462" mass="48951">MIITARPDLGLDSLRSRFAGELHAPGDAGYDDARQAWNLAVDQRPALVALPRDADDVSALMGFARANALRIAPQGTGHNANARGSVADSILVRTTLMRGVEIDPVARRARVEAGALWMDVTAPASEHGLAALAGSSPDVGVVGYTLGGGIGWLARALGLACNSVTAIEVVTADGEQLRCDEDRHPELFWALRGGTGSFGVITALELELFPLPEVYQGVMLWPWERSREILRAWHEWTLDAPEAVTTSARILQIPPMPDIPEAFRGRQFVAIDGAVMGTEAYAAEVLAPLRALEPAMDLFAMAPPAGLVHVHMDPEHPVPGIGGHAMLDELTPEAIDALVDVAGPGTDSPMLAVELRHLGGALARVPARAGATARLEAAYILFAVGVPVTPELAEAIPARLAALKAAVAPWAAERVYLNFAEEPTDTRSAYGEDAFAALQAVKAEYDPFDLIHANHPIAPASR</sequence>
<dbReference type="GO" id="GO:0016491">
    <property type="term" value="F:oxidoreductase activity"/>
    <property type="evidence" value="ECO:0007669"/>
    <property type="project" value="UniProtKB-KW"/>
</dbReference>
<dbReference type="PROSITE" id="PS51387">
    <property type="entry name" value="FAD_PCMH"/>
    <property type="match status" value="1"/>
</dbReference>
<proteinExistence type="inferred from homology"/>
<organism evidence="7 8">
    <name type="scientific">Baekduia soli</name>
    <dbReference type="NCBI Taxonomy" id="496014"/>
    <lineage>
        <taxon>Bacteria</taxon>
        <taxon>Bacillati</taxon>
        <taxon>Actinomycetota</taxon>
        <taxon>Thermoleophilia</taxon>
        <taxon>Solirubrobacterales</taxon>
        <taxon>Baekduiaceae</taxon>
        <taxon>Baekduia</taxon>
    </lineage>
</organism>
<protein>
    <submittedName>
        <fullName evidence="7">FAD-binding oxidoreductase</fullName>
    </submittedName>
</protein>
<name>A0A5B8U8L7_9ACTN</name>
<dbReference type="PANTHER" id="PTHR42973:SF39">
    <property type="entry name" value="FAD-BINDING PCMH-TYPE DOMAIN-CONTAINING PROTEIN"/>
    <property type="match status" value="1"/>
</dbReference>
<dbReference type="Proteomes" id="UP000321805">
    <property type="component" value="Chromosome"/>
</dbReference>
<reference evidence="7 8" key="1">
    <citation type="journal article" date="2018" name="J. Microbiol.">
        <title>Baekduia soli gen. nov., sp. nov., a novel bacterium isolated from the soil of Baekdu Mountain and proposal of a novel family name, Baekduiaceae fam. nov.</title>
        <authorList>
            <person name="An D.S."/>
            <person name="Siddiqi M.Z."/>
            <person name="Kim K.H."/>
            <person name="Yu H.S."/>
            <person name="Im W.T."/>
        </authorList>
    </citation>
    <scope>NUCLEOTIDE SEQUENCE [LARGE SCALE GENOMIC DNA]</scope>
    <source>
        <strain evidence="7 8">BR7-21</strain>
    </source>
</reference>
<dbReference type="Pfam" id="PF01565">
    <property type="entry name" value="FAD_binding_4"/>
    <property type="match status" value="1"/>
</dbReference>
<evidence type="ECO:0000313" key="7">
    <source>
        <dbReference type="EMBL" id="QEC49466.1"/>
    </source>
</evidence>
<evidence type="ECO:0000256" key="1">
    <source>
        <dbReference type="ARBA" id="ARBA00001974"/>
    </source>
</evidence>
<comment type="cofactor">
    <cofactor evidence="1">
        <name>FAD</name>
        <dbReference type="ChEBI" id="CHEBI:57692"/>
    </cofactor>
</comment>
<dbReference type="AlphaFoldDB" id="A0A5B8U8L7"/>
<evidence type="ECO:0000256" key="4">
    <source>
        <dbReference type="ARBA" id="ARBA00022827"/>
    </source>
</evidence>
<dbReference type="InterPro" id="IPR050416">
    <property type="entry name" value="FAD-linked_Oxidoreductase"/>
</dbReference>
<feature type="domain" description="FAD-binding PCMH-type" evidence="6">
    <location>
        <begin position="41"/>
        <end position="211"/>
    </location>
</feature>
<evidence type="ECO:0000256" key="2">
    <source>
        <dbReference type="ARBA" id="ARBA00005466"/>
    </source>
</evidence>
<evidence type="ECO:0000313" key="8">
    <source>
        <dbReference type="Proteomes" id="UP000321805"/>
    </source>
</evidence>
<evidence type="ECO:0000259" key="6">
    <source>
        <dbReference type="PROSITE" id="PS51387"/>
    </source>
</evidence>
<dbReference type="Gene3D" id="3.30.465.10">
    <property type="match status" value="1"/>
</dbReference>
<dbReference type="Gene3D" id="3.30.43.10">
    <property type="entry name" value="Uridine Diphospho-n-acetylenolpyruvylglucosamine Reductase, domain 2"/>
    <property type="match status" value="1"/>
</dbReference>
<dbReference type="PROSITE" id="PS00862">
    <property type="entry name" value="OX2_COVAL_FAD"/>
    <property type="match status" value="1"/>
</dbReference>
<keyword evidence="8" id="KW-1185">Reference proteome</keyword>
<dbReference type="EMBL" id="CP042430">
    <property type="protein sequence ID" value="QEC49466.1"/>
    <property type="molecule type" value="Genomic_DNA"/>
</dbReference>
<gene>
    <name evidence="7" type="ORF">FSW04_19100</name>
</gene>
<dbReference type="InterPro" id="IPR036318">
    <property type="entry name" value="FAD-bd_PCMH-like_sf"/>
</dbReference>
<dbReference type="GO" id="GO:0071949">
    <property type="term" value="F:FAD binding"/>
    <property type="evidence" value="ECO:0007669"/>
    <property type="project" value="InterPro"/>
</dbReference>
<evidence type="ECO:0000256" key="5">
    <source>
        <dbReference type="ARBA" id="ARBA00023002"/>
    </source>
</evidence>
<dbReference type="PANTHER" id="PTHR42973">
    <property type="entry name" value="BINDING OXIDOREDUCTASE, PUTATIVE (AFU_ORTHOLOGUE AFUA_1G17690)-RELATED"/>
    <property type="match status" value="1"/>
</dbReference>
<dbReference type="Gene3D" id="3.40.462.20">
    <property type="match status" value="1"/>
</dbReference>
<dbReference type="InterPro" id="IPR016169">
    <property type="entry name" value="FAD-bd_PCMH_sub2"/>
</dbReference>
<comment type="similarity">
    <text evidence="2">Belongs to the oxygen-dependent FAD-linked oxidoreductase family.</text>
</comment>
<keyword evidence="3" id="KW-0285">Flavoprotein</keyword>
<dbReference type="RefSeq" id="WP_146921827.1">
    <property type="nucleotide sequence ID" value="NZ_CP042430.1"/>
</dbReference>
<dbReference type="OrthoDB" id="5169292at2"/>
<keyword evidence="4" id="KW-0274">FAD</keyword>
<dbReference type="InterPro" id="IPR016166">
    <property type="entry name" value="FAD-bd_PCMH"/>
</dbReference>
<evidence type="ECO:0000256" key="3">
    <source>
        <dbReference type="ARBA" id="ARBA00022630"/>
    </source>
</evidence>
<dbReference type="KEGG" id="bsol:FSW04_19100"/>
<dbReference type="InterPro" id="IPR016167">
    <property type="entry name" value="FAD-bd_PCMH_sub1"/>
</dbReference>
<dbReference type="SUPFAM" id="SSF56176">
    <property type="entry name" value="FAD-binding/transporter-associated domain-like"/>
    <property type="match status" value="1"/>
</dbReference>
<dbReference type="InterPro" id="IPR006093">
    <property type="entry name" value="Oxy_OxRdtase_FAD_BS"/>
</dbReference>